<keyword evidence="5" id="KW-1185">Reference proteome</keyword>
<comment type="caution">
    <text evidence="4">The sequence shown here is derived from an EMBL/GenBank/DDBJ whole genome shotgun (WGS) entry which is preliminary data.</text>
</comment>
<accession>A0A3S3P913</accession>
<dbReference type="AlphaFoldDB" id="A0A3S3P913"/>
<dbReference type="STRING" id="1965070.A0A3S3P913"/>
<dbReference type="GO" id="GO:0005085">
    <property type="term" value="F:guanyl-nucleotide exchange factor activity"/>
    <property type="evidence" value="ECO:0007669"/>
    <property type="project" value="UniProtKB-KW"/>
</dbReference>
<protein>
    <submittedName>
        <fullName evidence="4">Ral guanine nucleotide dissociation stimulator-like protein 1-like protein</fullName>
    </submittedName>
</protein>
<proteinExistence type="predicted"/>
<feature type="domain" description="Ras-GEF" evidence="3">
    <location>
        <begin position="333"/>
        <end position="569"/>
    </location>
</feature>
<gene>
    <name evidence="4" type="ORF">B4U79_06286</name>
</gene>
<dbReference type="InterPro" id="IPR023578">
    <property type="entry name" value="Ras_GEF_dom_sf"/>
</dbReference>
<reference evidence="4 5" key="1">
    <citation type="journal article" date="2018" name="Gigascience">
        <title>Genomes of trombidid mites reveal novel predicted allergens and laterally-transferred genes associated with secondary metabolism.</title>
        <authorList>
            <person name="Dong X."/>
            <person name="Chaisiri K."/>
            <person name="Xia D."/>
            <person name="Armstrong S.D."/>
            <person name="Fang Y."/>
            <person name="Donnelly M.J."/>
            <person name="Kadowaki T."/>
            <person name="McGarry J.W."/>
            <person name="Darby A.C."/>
            <person name="Makepeace B.L."/>
        </authorList>
    </citation>
    <scope>NUCLEOTIDE SEQUENCE [LARGE SCALE GENOMIC DNA]</scope>
    <source>
        <strain evidence="4">UoL-WK</strain>
    </source>
</reference>
<evidence type="ECO:0000256" key="2">
    <source>
        <dbReference type="PROSITE-ProRule" id="PRU00168"/>
    </source>
</evidence>
<evidence type="ECO:0000313" key="4">
    <source>
        <dbReference type="EMBL" id="RWS03715.1"/>
    </source>
</evidence>
<dbReference type="SMART" id="SM00147">
    <property type="entry name" value="RasGEF"/>
    <property type="match status" value="1"/>
</dbReference>
<dbReference type="PANTHER" id="PTHR23113">
    <property type="entry name" value="GUANINE NUCLEOTIDE EXCHANGE FACTOR"/>
    <property type="match status" value="1"/>
</dbReference>
<name>A0A3S3P913_9ACAR</name>
<dbReference type="InterPro" id="IPR036964">
    <property type="entry name" value="RASGEF_cat_dom_sf"/>
</dbReference>
<dbReference type="GO" id="GO:0007265">
    <property type="term" value="P:Ras protein signal transduction"/>
    <property type="evidence" value="ECO:0007669"/>
    <property type="project" value="TreeGrafter"/>
</dbReference>
<dbReference type="PANTHER" id="PTHR23113:SF312">
    <property type="entry name" value="RAL GUANINE NUCLEOTIDE DISSOCIATION STIMULATOR-LIKE, ISOFORM E"/>
    <property type="match status" value="1"/>
</dbReference>
<sequence length="591" mass="67376">MLLNKHSSSFAIGTDSKSSRRFWCEEVNEDSIYSIFLQKITYSCNSNVNSSYVENDAKSAKTNGFSEGDGKRRSLGKGNKKDASDVKITRCDQSAARRVKVKDTDGQVMFFYQLISSLKLIVKAIHTSSVYVKKGRKNFKNWCLQWETRQIKTLKAATLEHIMEYVLLLTADQNEELKLVNHCGNGLLEEERNNIAHVMHVLFSTYRTYCSPYELFKILMKYVDKCCPKQFQFVLYYWITNYPEDFTIPIKEIASAKSNLALESMSLYSQKALNNINENARLVDILLSLPKIDESICRKGLSILQDLKTNKVEITPSNYLFAKGSSSCILELDAKFVAQQLTAIDLENFLSLEPYALINGSKNNEKVKNSIKNFNLLSKHVIVTILKSSSPDSVTCHWIEIASHLRKMKNFNSLKQAVIAGLTNESIYRLKNIVWSKISRNSMETFVKLSTIVDDVNNQTLLRQTQLEIEGTAKASFHEDSFGTIPYLGTFLTDLTVIDSTQPNYIQNSTNGEKKLINLEKCSKQFEIITQIQLLQKNLKAALTTFYQSQHINGLSKLPTYNCTPTIPRVARLFRNWFQDSSISAMTDNDW</sequence>
<dbReference type="Gene3D" id="1.20.870.10">
    <property type="entry name" value="Son of sevenless (SoS) protein Chain: S domain 1"/>
    <property type="match status" value="1"/>
</dbReference>
<dbReference type="EMBL" id="NCKU01006230">
    <property type="protein sequence ID" value="RWS03715.1"/>
    <property type="molecule type" value="Genomic_DNA"/>
</dbReference>
<keyword evidence="1 2" id="KW-0344">Guanine-nucleotide releasing factor</keyword>
<evidence type="ECO:0000259" key="3">
    <source>
        <dbReference type="PROSITE" id="PS50009"/>
    </source>
</evidence>
<organism evidence="4 5">
    <name type="scientific">Dinothrombium tinctorium</name>
    <dbReference type="NCBI Taxonomy" id="1965070"/>
    <lineage>
        <taxon>Eukaryota</taxon>
        <taxon>Metazoa</taxon>
        <taxon>Ecdysozoa</taxon>
        <taxon>Arthropoda</taxon>
        <taxon>Chelicerata</taxon>
        <taxon>Arachnida</taxon>
        <taxon>Acari</taxon>
        <taxon>Acariformes</taxon>
        <taxon>Trombidiformes</taxon>
        <taxon>Prostigmata</taxon>
        <taxon>Anystina</taxon>
        <taxon>Parasitengona</taxon>
        <taxon>Trombidioidea</taxon>
        <taxon>Trombidiidae</taxon>
        <taxon>Dinothrombium</taxon>
    </lineage>
</organism>
<dbReference type="GO" id="GO:0005886">
    <property type="term" value="C:plasma membrane"/>
    <property type="evidence" value="ECO:0007669"/>
    <property type="project" value="TreeGrafter"/>
</dbReference>
<evidence type="ECO:0000256" key="1">
    <source>
        <dbReference type="ARBA" id="ARBA00022658"/>
    </source>
</evidence>
<dbReference type="InterPro" id="IPR001895">
    <property type="entry name" value="RASGEF_cat_dom"/>
</dbReference>
<dbReference type="InterPro" id="IPR008937">
    <property type="entry name" value="Ras-like_GEF"/>
</dbReference>
<dbReference type="Gene3D" id="1.10.840.10">
    <property type="entry name" value="Ras guanine-nucleotide exchange factors catalytic domain"/>
    <property type="match status" value="1"/>
</dbReference>
<dbReference type="Pfam" id="PF00617">
    <property type="entry name" value="RasGEF"/>
    <property type="match status" value="1"/>
</dbReference>
<dbReference type="PROSITE" id="PS50009">
    <property type="entry name" value="RASGEF_CAT"/>
    <property type="match status" value="1"/>
</dbReference>
<dbReference type="SUPFAM" id="SSF48366">
    <property type="entry name" value="Ras GEF"/>
    <property type="match status" value="1"/>
</dbReference>
<evidence type="ECO:0000313" key="5">
    <source>
        <dbReference type="Proteomes" id="UP000285301"/>
    </source>
</evidence>
<dbReference type="Proteomes" id="UP000285301">
    <property type="component" value="Unassembled WGS sequence"/>
</dbReference>
<dbReference type="OrthoDB" id="26687at2759"/>